<dbReference type="SUPFAM" id="SSF55729">
    <property type="entry name" value="Acyl-CoA N-acyltransferases (Nat)"/>
    <property type="match status" value="1"/>
</dbReference>
<evidence type="ECO:0000313" key="2">
    <source>
        <dbReference type="Proteomes" id="UP000641646"/>
    </source>
</evidence>
<accession>A0A926VJ34</accession>
<keyword evidence="2" id="KW-1185">Reference proteome</keyword>
<name>A0A926VJ34_9CYAN</name>
<proteinExistence type="predicted"/>
<dbReference type="EMBL" id="JACJPW010000100">
    <property type="protein sequence ID" value="MBD2184931.1"/>
    <property type="molecule type" value="Genomic_DNA"/>
</dbReference>
<reference evidence="1" key="1">
    <citation type="journal article" date="2015" name="ISME J.">
        <title>Draft Genome Sequence of Streptomyces incarnatus NRRL8089, which Produces the Nucleoside Antibiotic Sinefungin.</title>
        <authorList>
            <person name="Oshima K."/>
            <person name="Hattori M."/>
            <person name="Shimizu H."/>
            <person name="Fukuda K."/>
            <person name="Nemoto M."/>
            <person name="Inagaki K."/>
            <person name="Tamura T."/>
        </authorList>
    </citation>
    <scope>NUCLEOTIDE SEQUENCE</scope>
    <source>
        <strain evidence="1">FACHB-1375</strain>
    </source>
</reference>
<gene>
    <name evidence="1" type="ORF">H6G03_28315</name>
</gene>
<dbReference type="AlphaFoldDB" id="A0A926VJ34"/>
<organism evidence="1 2">
    <name type="scientific">Aerosakkonema funiforme FACHB-1375</name>
    <dbReference type="NCBI Taxonomy" id="2949571"/>
    <lineage>
        <taxon>Bacteria</taxon>
        <taxon>Bacillati</taxon>
        <taxon>Cyanobacteriota</taxon>
        <taxon>Cyanophyceae</taxon>
        <taxon>Oscillatoriophycideae</taxon>
        <taxon>Aerosakkonematales</taxon>
        <taxon>Aerosakkonemataceae</taxon>
        <taxon>Aerosakkonema</taxon>
    </lineage>
</organism>
<dbReference type="Proteomes" id="UP000641646">
    <property type="component" value="Unassembled WGS sequence"/>
</dbReference>
<sequence>MTEEEFANWRQKEGASTIFHQGRYWEKLRPGFYQPIHLIASLTAKQATRPTLFCWGFRSALSESDVEFTNGSIPVHLLTDIQNYDLESLSSNRRNHVRRSRKRAEIVELIDPLLLQEQGYEVLVSALTRGSYKAVPSKDEYIASISNYIIPKRRLILAGLIEGKLGGYIEAHAVEGTAYIQSVYVATEALSTYIGTGLVFDFVQVCRRSGKIHQIVYGQHSREDEALCVFKDGMRFPVKHIPAKVQINPVMENFIRWRTPDSYYRLSGRD</sequence>
<comment type="caution">
    <text evidence="1">The sequence shown here is derived from an EMBL/GenBank/DDBJ whole genome shotgun (WGS) entry which is preliminary data.</text>
</comment>
<dbReference type="InterPro" id="IPR016181">
    <property type="entry name" value="Acyl_CoA_acyltransferase"/>
</dbReference>
<evidence type="ECO:0000313" key="1">
    <source>
        <dbReference type="EMBL" id="MBD2184931.1"/>
    </source>
</evidence>
<reference evidence="1" key="2">
    <citation type="submission" date="2020-08" db="EMBL/GenBank/DDBJ databases">
        <authorList>
            <person name="Chen M."/>
            <person name="Teng W."/>
            <person name="Zhao L."/>
            <person name="Hu C."/>
            <person name="Zhou Y."/>
            <person name="Han B."/>
            <person name="Song L."/>
            <person name="Shu W."/>
        </authorList>
    </citation>
    <scope>NUCLEOTIDE SEQUENCE</scope>
    <source>
        <strain evidence="1">FACHB-1375</strain>
    </source>
</reference>
<protein>
    <submittedName>
        <fullName evidence="1">Uncharacterized protein</fullName>
    </submittedName>
</protein>